<organism evidence="1 2">
    <name type="scientific">Desulfobacca acetoxidans (strain ATCC 700848 / DSM 11109 / ASRB2)</name>
    <dbReference type="NCBI Taxonomy" id="880072"/>
    <lineage>
        <taxon>Bacteria</taxon>
        <taxon>Pseudomonadati</taxon>
        <taxon>Thermodesulfobacteriota</taxon>
        <taxon>Desulfobaccia</taxon>
        <taxon>Desulfobaccales</taxon>
        <taxon>Desulfobaccaceae</taxon>
        <taxon>Desulfobacca</taxon>
    </lineage>
</organism>
<name>F2ND29_DESAR</name>
<evidence type="ECO:0000313" key="1">
    <source>
        <dbReference type="EMBL" id="AEB09753.1"/>
    </source>
</evidence>
<dbReference type="Proteomes" id="UP000000483">
    <property type="component" value="Chromosome"/>
</dbReference>
<dbReference type="OrthoDB" id="9095855at2"/>
<dbReference type="HOGENOM" id="CLU_191298_0_0_7"/>
<proteinExistence type="predicted"/>
<evidence type="ECO:0000313" key="2">
    <source>
        <dbReference type="Proteomes" id="UP000000483"/>
    </source>
</evidence>
<accession>F2ND29</accession>
<reference evidence="2" key="2">
    <citation type="submission" date="2011-03" db="EMBL/GenBank/DDBJ databases">
        <title>The complete genome of Desulfobacca acetoxidans DSM 11109.</title>
        <authorList>
            <consortium name="US DOE Joint Genome Institute (JGI-PGF)"/>
            <person name="Lucas S."/>
            <person name="Copeland A."/>
            <person name="Lapidus A."/>
            <person name="Bruce D."/>
            <person name="Goodwin L."/>
            <person name="Pitluck S."/>
            <person name="Peters L."/>
            <person name="Kyrpides N."/>
            <person name="Mavromatis K."/>
            <person name="Ivanova N."/>
            <person name="Ovchinnikova G."/>
            <person name="Teshima H."/>
            <person name="Detter J.C."/>
            <person name="Han C."/>
            <person name="Land M."/>
            <person name="Hauser L."/>
            <person name="Markowitz V."/>
            <person name="Cheng J.-F."/>
            <person name="Hugenholtz P."/>
            <person name="Woyke T."/>
            <person name="Wu D."/>
            <person name="Spring S."/>
            <person name="Schueler E."/>
            <person name="Brambilla E."/>
            <person name="Klenk H.-P."/>
            <person name="Eisen J.A."/>
        </authorList>
    </citation>
    <scope>NUCLEOTIDE SEQUENCE [LARGE SCALE GENOMIC DNA]</scope>
    <source>
        <strain evidence="2">ATCC 700848 / DSM 11109 / ASRB2</strain>
    </source>
</reference>
<gene>
    <name evidence="1" type="ordered locus">Desac_1915</name>
</gene>
<dbReference type="EMBL" id="CP002629">
    <property type="protein sequence ID" value="AEB09753.1"/>
    <property type="molecule type" value="Genomic_DNA"/>
</dbReference>
<reference evidence="1 2" key="1">
    <citation type="journal article" date="2011" name="Stand. Genomic Sci.">
        <title>Complete genome sequence of the acetate-degrading sulfate reducer Desulfobacca acetoxidans type strain (ASRB2).</title>
        <authorList>
            <person name="Goker M."/>
            <person name="Teshima H."/>
            <person name="Lapidus A."/>
            <person name="Nolan M."/>
            <person name="Lucas S."/>
            <person name="Hammon N."/>
            <person name="Deshpande S."/>
            <person name="Cheng J.F."/>
            <person name="Tapia R."/>
            <person name="Han C."/>
            <person name="Goodwin L."/>
            <person name="Pitluck S."/>
            <person name="Huntemann M."/>
            <person name="Liolios K."/>
            <person name="Ivanova N."/>
            <person name="Pagani I."/>
            <person name="Mavromatis K."/>
            <person name="Ovchinikova G."/>
            <person name="Pati A."/>
            <person name="Chen A."/>
            <person name="Palaniappan K."/>
            <person name="Land M."/>
            <person name="Hauser L."/>
            <person name="Brambilla E.M."/>
            <person name="Rohde M."/>
            <person name="Spring S."/>
            <person name="Detter J.C."/>
            <person name="Woyke T."/>
            <person name="Bristow J."/>
            <person name="Eisen J.A."/>
            <person name="Markowitz V."/>
            <person name="Hugenholtz P."/>
            <person name="Kyrpides N.C."/>
            <person name="Klenk H.P."/>
        </authorList>
    </citation>
    <scope>NUCLEOTIDE SEQUENCE [LARGE SCALE GENOMIC DNA]</scope>
    <source>
        <strain evidence="2">ATCC 700848 / DSM 11109 / ASRB2</strain>
    </source>
</reference>
<keyword evidence="2" id="KW-1185">Reference proteome</keyword>
<dbReference type="KEGG" id="dao:Desac_1915"/>
<dbReference type="AlphaFoldDB" id="F2ND29"/>
<sequence>MPETKQIAFSYKEVAEALIRYNDIHEGLWGIYIEFGLGAANVGPEPGGDVFPTAIVPVKKIGLQKFEEPSNLAVDAAKVNPIKEK</sequence>
<dbReference type="RefSeq" id="WP_013706862.1">
    <property type="nucleotide sequence ID" value="NC_015388.1"/>
</dbReference>
<protein>
    <submittedName>
        <fullName evidence="1">Uncharacterized protein</fullName>
    </submittedName>
</protein>